<dbReference type="AlphaFoldDB" id="A0A8T3BFT5"/>
<comment type="caution">
    <text evidence="1">The sequence shown here is derived from an EMBL/GenBank/DDBJ whole genome shotgun (WGS) entry which is preliminary data.</text>
</comment>
<name>A0A8T3BFT5_DENNO</name>
<dbReference type="EMBL" id="JAGYWB010000009">
    <property type="protein sequence ID" value="KAI0511922.1"/>
    <property type="molecule type" value="Genomic_DNA"/>
</dbReference>
<gene>
    <name evidence="1" type="ORF">KFK09_012556</name>
</gene>
<dbReference type="Proteomes" id="UP000829196">
    <property type="component" value="Unassembled WGS sequence"/>
</dbReference>
<proteinExistence type="predicted"/>
<protein>
    <submittedName>
        <fullName evidence="1">Uncharacterized protein</fullName>
    </submittedName>
</protein>
<evidence type="ECO:0000313" key="2">
    <source>
        <dbReference type="Proteomes" id="UP000829196"/>
    </source>
</evidence>
<accession>A0A8T3BFT5</accession>
<evidence type="ECO:0000313" key="1">
    <source>
        <dbReference type="EMBL" id="KAI0511922.1"/>
    </source>
</evidence>
<keyword evidence="2" id="KW-1185">Reference proteome</keyword>
<sequence>MTRKLRRELYERMKLQFSSFHIAGKMGLWEEDIDRPVPPRIFIVGPIPREPAKCYVKAEQRWVIGMPGRSFAPLGVGREEKHSKGEGAVLAIDYALMRSTKCMNWKNEMLLNNHSAKQNKAGSILINRKVPRLTEHLFQVNGKKDSHYSVAESYNLKCPYTHLLQVFGDSLSFYAGPDYGWKGGAE</sequence>
<reference evidence="1" key="1">
    <citation type="journal article" date="2022" name="Front. Genet.">
        <title>Chromosome-Scale Assembly of the Dendrobium nobile Genome Provides Insights Into the Molecular Mechanism of the Biosynthesis of the Medicinal Active Ingredient of Dendrobium.</title>
        <authorList>
            <person name="Xu Q."/>
            <person name="Niu S.-C."/>
            <person name="Li K.-L."/>
            <person name="Zheng P.-J."/>
            <person name="Zhang X.-J."/>
            <person name="Jia Y."/>
            <person name="Liu Y."/>
            <person name="Niu Y.-X."/>
            <person name="Yu L.-H."/>
            <person name="Chen D.-F."/>
            <person name="Zhang G.-Q."/>
        </authorList>
    </citation>
    <scope>NUCLEOTIDE SEQUENCE</scope>
    <source>
        <tissue evidence="1">Leaf</tissue>
    </source>
</reference>
<organism evidence="1 2">
    <name type="scientific">Dendrobium nobile</name>
    <name type="common">Orchid</name>
    <dbReference type="NCBI Taxonomy" id="94219"/>
    <lineage>
        <taxon>Eukaryota</taxon>
        <taxon>Viridiplantae</taxon>
        <taxon>Streptophyta</taxon>
        <taxon>Embryophyta</taxon>
        <taxon>Tracheophyta</taxon>
        <taxon>Spermatophyta</taxon>
        <taxon>Magnoliopsida</taxon>
        <taxon>Liliopsida</taxon>
        <taxon>Asparagales</taxon>
        <taxon>Orchidaceae</taxon>
        <taxon>Epidendroideae</taxon>
        <taxon>Malaxideae</taxon>
        <taxon>Dendrobiinae</taxon>
        <taxon>Dendrobium</taxon>
    </lineage>
</organism>